<dbReference type="InterPro" id="IPR036812">
    <property type="entry name" value="NAD(P)_OxRdtase_dom_sf"/>
</dbReference>
<dbReference type="Gene3D" id="3.20.20.100">
    <property type="entry name" value="NADP-dependent oxidoreductase domain"/>
    <property type="match status" value="1"/>
</dbReference>
<gene>
    <name evidence="6" type="ORF">PECAL_6P06260</name>
</gene>
<accession>A0A8J2T0F5</accession>
<dbReference type="PIRSF" id="PIRSF000097">
    <property type="entry name" value="AKR"/>
    <property type="match status" value="1"/>
</dbReference>
<dbReference type="FunFam" id="3.20.20.100:FF:000002">
    <property type="entry name" value="2,5-diketo-D-gluconic acid reductase A"/>
    <property type="match status" value="1"/>
</dbReference>
<evidence type="ECO:0000256" key="1">
    <source>
        <dbReference type="ARBA" id="ARBA00023002"/>
    </source>
</evidence>
<dbReference type="Pfam" id="PF00248">
    <property type="entry name" value="Aldo_ket_red"/>
    <property type="match status" value="1"/>
</dbReference>
<dbReference type="CDD" id="cd19071">
    <property type="entry name" value="AKR_AKR1-5-like"/>
    <property type="match status" value="1"/>
</dbReference>
<dbReference type="PROSITE" id="PS00798">
    <property type="entry name" value="ALDOKETO_REDUCTASE_1"/>
    <property type="match status" value="1"/>
</dbReference>
<dbReference type="SUPFAM" id="SSF51430">
    <property type="entry name" value="NAD(P)-linked oxidoreductase"/>
    <property type="match status" value="1"/>
</dbReference>
<dbReference type="InterPro" id="IPR018170">
    <property type="entry name" value="Aldo/ket_reductase_CS"/>
</dbReference>
<dbReference type="PROSITE" id="PS00062">
    <property type="entry name" value="ALDOKETO_REDUCTASE_2"/>
    <property type="match status" value="1"/>
</dbReference>
<proteinExistence type="predicted"/>
<reference evidence="6" key="1">
    <citation type="submission" date="2021-11" db="EMBL/GenBank/DDBJ databases">
        <authorList>
            <consortium name="Genoscope - CEA"/>
            <person name="William W."/>
        </authorList>
    </citation>
    <scope>NUCLEOTIDE SEQUENCE</scope>
</reference>
<dbReference type="OrthoDB" id="416253at2759"/>
<comment type="caution">
    <text evidence="6">The sequence shown here is derived from an EMBL/GenBank/DDBJ whole genome shotgun (WGS) entry which is preliminary data.</text>
</comment>
<dbReference type="PRINTS" id="PR00069">
    <property type="entry name" value="ALDKETRDTASE"/>
</dbReference>
<protein>
    <recommendedName>
        <fullName evidence="5">NADP-dependent oxidoreductase domain-containing protein</fullName>
    </recommendedName>
</protein>
<feature type="site" description="Lowers pKa of active site Tyr" evidence="4">
    <location>
        <position position="86"/>
    </location>
</feature>
<dbReference type="GO" id="GO:0016616">
    <property type="term" value="F:oxidoreductase activity, acting on the CH-OH group of donors, NAD or NADP as acceptor"/>
    <property type="evidence" value="ECO:0007669"/>
    <property type="project" value="UniProtKB-ARBA"/>
</dbReference>
<dbReference type="Proteomes" id="UP000789595">
    <property type="component" value="Unassembled WGS sequence"/>
</dbReference>
<evidence type="ECO:0000256" key="4">
    <source>
        <dbReference type="PIRSR" id="PIRSR000097-3"/>
    </source>
</evidence>
<dbReference type="InterPro" id="IPR023210">
    <property type="entry name" value="NADP_OxRdtase_dom"/>
</dbReference>
<organism evidence="6 7">
    <name type="scientific">Pelagomonas calceolata</name>
    <dbReference type="NCBI Taxonomy" id="35677"/>
    <lineage>
        <taxon>Eukaryota</taxon>
        <taxon>Sar</taxon>
        <taxon>Stramenopiles</taxon>
        <taxon>Ochrophyta</taxon>
        <taxon>Pelagophyceae</taxon>
        <taxon>Pelagomonadales</taxon>
        <taxon>Pelagomonadaceae</taxon>
        <taxon>Pelagomonas</taxon>
    </lineage>
</organism>
<sequence length="283" mass="31655">MAAMSTACQQRIALNDGRQMPSFGLGVWQAPLGQCKAAVLHALRCGYRHIDTAEVYGNEQDVGDALAIFLKERPDVQREDIWITTKFFPRHGAGRAAVVRACKDSLRKLRLQYVDLYLIHAPHTRERIEQYSALEALRAEGRCRSIGVSNYGIHHLQELLAVCAVPPCVNQVECNPFITRTPLREFCASKGILVEAYSPLARANKFRDPRLLDVARRCSLSPAQVMVRWCLQRGCIVIPKSVTPARIEENAQLGDAPLSAADMKSLDALDEHFVTHWDPTRSP</sequence>
<dbReference type="PROSITE" id="PS00063">
    <property type="entry name" value="ALDOKETO_REDUCTASE_3"/>
    <property type="match status" value="1"/>
</dbReference>
<dbReference type="EMBL" id="CAKKNE010000006">
    <property type="protein sequence ID" value="CAH0379023.1"/>
    <property type="molecule type" value="Genomic_DNA"/>
</dbReference>
<dbReference type="PANTHER" id="PTHR43827:SF13">
    <property type="entry name" value="ALDO_KETO REDUCTASE FAMILY PROTEIN"/>
    <property type="match status" value="1"/>
</dbReference>
<keyword evidence="1" id="KW-0560">Oxidoreductase</keyword>
<evidence type="ECO:0000256" key="2">
    <source>
        <dbReference type="PIRSR" id="PIRSR000097-1"/>
    </source>
</evidence>
<evidence type="ECO:0000256" key="3">
    <source>
        <dbReference type="PIRSR" id="PIRSR000097-2"/>
    </source>
</evidence>
<dbReference type="PANTHER" id="PTHR43827">
    <property type="entry name" value="2,5-DIKETO-D-GLUCONIC ACID REDUCTASE"/>
    <property type="match status" value="1"/>
</dbReference>
<evidence type="ECO:0000313" key="7">
    <source>
        <dbReference type="Proteomes" id="UP000789595"/>
    </source>
</evidence>
<dbReference type="InterPro" id="IPR020471">
    <property type="entry name" value="AKR"/>
</dbReference>
<feature type="domain" description="NADP-dependent oxidoreductase" evidence="5">
    <location>
        <begin position="34"/>
        <end position="271"/>
    </location>
</feature>
<feature type="active site" description="Proton donor" evidence="2">
    <location>
        <position position="56"/>
    </location>
</feature>
<name>A0A8J2T0F5_9STRA</name>
<feature type="binding site" evidence="3">
    <location>
        <position position="120"/>
    </location>
    <ligand>
        <name>substrate</name>
    </ligand>
</feature>
<evidence type="ECO:0000313" key="6">
    <source>
        <dbReference type="EMBL" id="CAH0379023.1"/>
    </source>
</evidence>
<evidence type="ECO:0000259" key="5">
    <source>
        <dbReference type="Pfam" id="PF00248"/>
    </source>
</evidence>
<dbReference type="AlphaFoldDB" id="A0A8J2T0F5"/>
<keyword evidence="7" id="KW-1185">Reference proteome</keyword>